<evidence type="ECO:0000256" key="3">
    <source>
        <dbReference type="ARBA" id="ARBA00037932"/>
    </source>
</evidence>
<evidence type="ECO:0000313" key="9">
    <source>
        <dbReference type="Proteomes" id="UP000694892"/>
    </source>
</evidence>
<accession>A0A974HPV4</accession>
<name>A0A974HPV4_XENLA</name>
<dbReference type="PANTHER" id="PTHR43648">
    <property type="entry name" value="ELECTRON TRANSFER FLAVOPROTEIN BETA SUBUNIT LYSINE METHYLTRANSFERASE"/>
    <property type="match status" value="1"/>
</dbReference>
<keyword evidence="2" id="KW-0808">Transferase</keyword>
<dbReference type="GO" id="GO:0005759">
    <property type="term" value="C:mitochondrial matrix"/>
    <property type="evidence" value="ECO:0007669"/>
    <property type="project" value="TreeGrafter"/>
</dbReference>
<dbReference type="Pfam" id="PF06325">
    <property type="entry name" value="PrmA"/>
    <property type="match status" value="1"/>
</dbReference>
<dbReference type="InterPro" id="IPR050078">
    <property type="entry name" value="Ribosomal_L11_MeTrfase_PrmA"/>
</dbReference>
<gene>
    <name evidence="10" type="primary">etfbkmt.S</name>
    <name evidence="8" type="ORF">XELAEV_18019766mg</name>
</gene>
<dbReference type="Gene3D" id="3.40.50.150">
    <property type="entry name" value="Vaccinia Virus protein VP39"/>
    <property type="match status" value="1"/>
</dbReference>
<dbReference type="OMA" id="RQENYGL"/>
<comment type="similarity">
    <text evidence="3">Belongs to the methyltransferase superfamily. ETFBKMT family.</text>
</comment>
<sequence>MLRTARFLQRSISATSRPNCIVQPQRTSATCPRSFILQHTEATSDPLTPEIRLRLLTPRCDFWRQKPELWPYGDPYWAIYWPGGQALSRFLLDNPQIVRGGRVLDLGCGCGAAAIAAWMGGASYVLANDIDPVAGEAFRLNCELNNMKPLDFQAENLIGRETGPWSLIVLGDMFYDAELADLLCDWLRRSIRSHGTKVLIGDPGRAQFSSHPVLRHLQPLAQYSLSDSTKEENYGLTDSTVWSFEP</sequence>
<evidence type="ECO:0000313" key="8">
    <source>
        <dbReference type="EMBL" id="OCT86072.1"/>
    </source>
</evidence>
<dbReference type="SUPFAM" id="SSF53335">
    <property type="entry name" value="S-adenosyl-L-methionine-dependent methyltransferases"/>
    <property type="match status" value="1"/>
</dbReference>
<dbReference type="EMBL" id="CM004471">
    <property type="protein sequence ID" value="OCT86072.1"/>
    <property type="molecule type" value="Genomic_DNA"/>
</dbReference>
<dbReference type="CTD" id="735110"/>
<evidence type="ECO:0000256" key="4">
    <source>
        <dbReference type="ARBA" id="ARBA00040322"/>
    </source>
</evidence>
<keyword evidence="1" id="KW-0489">Methyltransferase</keyword>
<dbReference type="InterPro" id="IPR029063">
    <property type="entry name" value="SAM-dependent_MTases_sf"/>
</dbReference>
<dbReference type="SMR" id="A0A974HPV4"/>
<proteinExistence type="inferred from homology"/>
<dbReference type="AlphaFoldDB" id="A0A974HPV4"/>
<reference evidence="9" key="1">
    <citation type="journal article" date="2016" name="Nature">
        <title>Genome evolution in the allotetraploid frog Xenopus laevis.</title>
        <authorList>
            <person name="Session A.M."/>
            <person name="Uno Y."/>
            <person name="Kwon T."/>
            <person name="Chapman J.A."/>
            <person name="Toyoda A."/>
            <person name="Takahashi S."/>
            <person name="Fukui A."/>
            <person name="Hikosaka A."/>
            <person name="Suzuki A."/>
            <person name="Kondo M."/>
            <person name="van Heeringen S.J."/>
            <person name="Quigley I."/>
            <person name="Heinz S."/>
            <person name="Ogino H."/>
            <person name="Ochi H."/>
            <person name="Hellsten U."/>
            <person name="Lyons J.B."/>
            <person name="Simakov O."/>
            <person name="Putnam N."/>
            <person name="Stites J."/>
            <person name="Kuroki Y."/>
            <person name="Tanaka T."/>
            <person name="Michiue T."/>
            <person name="Watanabe M."/>
            <person name="Bogdanovic O."/>
            <person name="Lister R."/>
            <person name="Georgiou G."/>
            <person name="Paranjpe S.S."/>
            <person name="van Kruijsbergen I."/>
            <person name="Shu S."/>
            <person name="Carlson J."/>
            <person name="Kinoshita T."/>
            <person name="Ohta Y."/>
            <person name="Mawaribuchi S."/>
            <person name="Jenkins J."/>
            <person name="Grimwood J."/>
            <person name="Schmutz J."/>
            <person name="Mitros T."/>
            <person name="Mozaffari S.V."/>
            <person name="Suzuki Y."/>
            <person name="Haramoto Y."/>
            <person name="Yamamoto T.S."/>
            <person name="Takagi C."/>
            <person name="Heald R."/>
            <person name="Miller K."/>
            <person name="Haudenschild C."/>
            <person name="Kitzman J."/>
            <person name="Nakayama T."/>
            <person name="Izutsu Y."/>
            <person name="Robert J."/>
            <person name="Fortriede J."/>
            <person name="Burns K."/>
            <person name="Lotay V."/>
            <person name="Karimi K."/>
            <person name="Yasuoka Y."/>
            <person name="Dichmann D.S."/>
            <person name="Flajnik M.F."/>
            <person name="Houston D.W."/>
            <person name="Shendure J."/>
            <person name="DuPasquier L."/>
            <person name="Vize P.D."/>
            <person name="Zorn A.M."/>
            <person name="Ito M."/>
            <person name="Marcotte E.M."/>
            <person name="Wallingford J.B."/>
            <person name="Ito Y."/>
            <person name="Asashima M."/>
            <person name="Ueno N."/>
            <person name="Matsuda Y."/>
            <person name="Veenstra G.J."/>
            <person name="Fujiyama A."/>
            <person name="Harland R.M."/>
            <person name="Taira M."/>
            <person name="Rokhsar D.S."/>
        </authorList>
    </citation>
    <scope>NUCLEOTIDE SEQUENCE [LARGE SCALE GENOMIC DNA]</scope>
    <source>
        <strain evidence="9">J</strain>
    </source>
</reference>
<evidence type="ECO:0000256" key="1">
    <source>
        <dbReference type="ARBA" id="ARBA00022603"/>
    </source>
</evidence>
<evidence type="ECO:0000256" key="6">
    <source>
        <dbReference type="ARBA" id="ARBA00042266"/>
    </source>
</evidence>
<comment type="catalytic activity">
    <reaction evidence="7">
        <text>L-lysyl-[protein] + 3 S-adenosyl-L-methionine = N(6),N(6),N(6)-trimethyl-L-lysyl-[protein] + 3 S-adenosyl-L-homocysteine + 3 H(+)</text>
        <dbReference type="Rhea" id="RHEA:54192"/>
        <dbReference type="Rhea" id="RHEA-COMP:9752"/>
        <dbReference type="Rhea" id="RHEA-COMP:13826"/>
        <dbReference type="ChEBI" id="CHEBI:15378"/>
        <dbReference type="ChEBI" id="CHEBI:29969"/>
        <dbReference type="ChEBI" id="CHEBI:57856"/>
        <dbReference type="ChEBI" id="CHEBI:59789"/>
        <dbReference type="ChEBI" id="CHEBI:61961"/>
    </reaction>
    <physiologicalReaction direction="left-to-right" evidence="7">
        <dbReference type="Rhea" id="RHEA:54193"/>
    </physiologicalReaction>
</comment>
<dbReference type="AGR" id="Xenbase:XB-GENE-5901000"/>
<evidence type="ECO:0000256" key="2">
    <source>
        <dbReference type="ARBA" id="ARBA00022679"/>
    </source>
</evidence>
<dbReference type="Proteomes" id="UP000694892">
    <property type="component" value="Chromosome 3S"/>
</dbReference>
<dbReference type="GeneID" id="735110"/>
<dbReference type="PANTHER" id="PTHR43648:SF1">
    <property type="entry name" value="ELECTRON TRANSFER FLAVOPROTEIN BETA SUBUNIT LYSINE METHYLTRANSFERASE"/>
    <property type="match status" value="1"/>
</dbReference>
<organism evidence="8 9">
    <name type="scientific">Xenopus laevis</name>
    <name type="common">African clawed frog</name>
    <dbReference type="NCBI Taxonomy" id="8355"/>
    <lineage>
        <taxon>Eukaryota</taxon>
        <taxon>Metazoa</taxon>
        <taxon>Chordata</taxon>
        <taxon>Craniata</taxon>
        <taxon>Vertebrata</taxon>
        <taxon>Euteleostomi</taxon>
        <taxon>Amphibia</taxon>
        <taxon>Batrachia</taxon>
        <taxon>Anura</taxon>
        <taxon>Pipoidea</taxon>
        <taxon>Pipidae</taxon>
        <taxon>Xenopodinae</taxon>
        <taxon>Xenopus</taxon>
        <taxon>Xenopus</taxon>
    </lineage>
</organism>
<evidence type="ECO:0000313" key="10">
    <source>
        <dbReference type="Xenbase" id="XB-GENE-5901000"/>
    </source>
</evidence>
<protein>
    <recommendedName>
        <fullName evidence="4">Electron transfer flavoprotein beta subunit lysine methyltransferase</fullName>
    </recommendedName>
    <alternativeName>
        <fullName evidence="6">ETFB lysine methyltransferase</fullName>
    </alternativeName>
    <alternativeName>
        <fullName evidence="5">Protein N-lysine methyltransferase METTL20</fullName>
    </alternativeName>
</protein>
<dbReference type="KEGG" id="xla:735110"/>
<dbReference type="Xenbase" id="XB-GENE-5901000">
    <property type="gene designation" value="etfbkmt.S"/>
</dbReference>
<dbReference type="RefSeq" id="NP_001090037.1">
    <property type="nucleotide sequence ID" value="NM_001096568.1"/>
</dbReference>
<dbReference type="GO" id="GO:0032259">
    <property type="term" value="P:methylation"/>
    <property type="evidence" value="ECO:0007669"/>
    <property type="project" value="UniProtKB-KW"/>
</dbReference>
<evidence type="ECO:0000256" key="5">
    <source>
        <dbReference type="ARBA" id="ARBA00041867"/>
    </source>
</evidence>
<evidence type="ECO:0000256" key="7">
    <source>
        <dbReference type="ARBA" id="ARBA00049497"/>
    </source>
</evidence>
<dbReference type="GO" id="GO:0016279">
    <property type="term" value="F:protein-lysine N-methyltransferase activity"/>
    <property type="evidence" value="ECO:0007669"/>
    <property type="project" value="TreeGrafter"/>
</dbReference>
<dbReference type="OrthoDB" id="194386at2759"/>